<name>A0A7G6YHQ4_9MICO</name>
<keyword evidence="3" id="KW-0614">Plasmid</keyword>
<accession>A0A7G6YHQ4</accession>
<geneLocation type="plasmid" evidence="3 4">
    <name>unnamed2</name>
</geneLocation>
<organism evidence="3 4">
    <name type="scientific">Leifsonia shinshuensis</name>
    <dbReference type="NCBI Taxonomy" id="150026"/>
    <lineage>
        <taxon>Bacteria</taxon>
        <taxon>Bacillati</taxon>
        <taxon>Actinomycetota</taxon>
        <taxon>Actinomycetes</taxon>
        <taxon>Micrococcales</taxon>
        <taxon>Microbacteriaceae</taxon>
        <taxon>Leifsonia</taxon>
    </lineage>
</organism>
<dbReference type="KEGG" id="lse:F1C12_22330"/>
<evidence type="ECO:0000256" key="2">
    <source>
        <dbReference type="ARBA" id="ARBA00023163"/>
    </source>
</evidence>
<dbReference type="Proteomes" id="UP000515511">
    <property type="component" value="Plasmid unnamed2"/>
</dbReference>
<dbReference type="InterPro" id="IPR053721">
    <property type="entry name" value="Fimbrial_Adhesin_Reg"/>
</dbReference>
<reference evidence="4" key="1">
    <citation type="submission" date="2019-09" db="EMBL/GenBank/DDBJ databases">
        <title>Antimicrobial potential of Antarctic Bacteria.</title>
        <authorList>
            <person name="Benaud N."/>
            <person name="Edwards R.J."/>
            <person name="Ferrari B.C."/>
        </authorList>
    </citation>
    <scope>NUCLEOTIDE SEQUENCE [LARGE SCALE GENOMIC DNA]</scope>
    <source>
        <strain evidence="4">INR9</strain>
        <plasmid evidence="4">unnamed2</plasmid>
    </source>
</reference>
<sequence length="131" mass="14215">MGQQDGGYLDWLRWHDSLTTEERIARGPFQSAFAVGRGEHGKGAIDRARRQASIASHVLDQVEEQAVFALLVDGHSVRDVAASTGLSKSEVGRIAKRFERDGDTLVSHATLAPLGAADDVRDGIRAAWGHR</sequence>
<proteinExistence type="predicted"/>
<evidence type="ECO:0000313" key="4">
    <source>
        <dbReference type="Proteomes" id="UP000515511"/>
    </source>
</evidence>
<dbReference type="EMBL" id="CP043643">
    <property type="protein sequence ID" value="QNE38019.1"/>
    <property type="molecule type" value="Genomic_DNA"/>
</dbReference>
<evidence type="ECO:0000256" key="1">
    <source>
        <dbReference type="ARBA" id="ARBA00023015"/>
    </source>
</evidence>
<evidence type="ECO:0000313" key="3">
    <source>
        <dbReference type="EMBL" id="QNE38019.1"/>
    </source>
</evidence>
<keyword evidence="2" id="KW-0804">Transcription</keyword>
<dbReference type="RefSeq" id="WP_021756244.1">
    <property type="nucleotide sequence ID" value="NZ_CP043643.1"/>
</dbReference>
<keyword evidence="1" id="KW-0805">Transcription regulation</keyword>
<gene>
    <name evidence="3" type="ORF">F1C12_22330</name>
</gene>
<dbReference type="AlphaFoldDB" id="A0A7G6YHQ4"/>
<dbReference type="Gene3D" id="1.10.10.2690">
    <property type="match status" value="1"/>
</dbReference>
<protein>
    <submittedName>
        <fullName evidence="3">Uncharacterized protein</fullName>
    </submittedName>
</protein>